<evidence type="ECO:0000259" key="4">
    <source>
        <dbReference type="Pfam" id="PF14214"/>
    </source>
</evidence>
<dbReference type="EMBL" id="LN679164">
    <property type="protein sequence ID" value="CEL62276.1"/>
    <property type="molecule type" value="Genomic_DNA"/>
</dbReference>
<comment type="catalytic activity">
    <reaction evidence="1">
        <text>ATP + H2O = ADP + phosphate + H(+)</text>
        <dbReference type="Rhea" id="RHEA:13065"/>
        <dbReference type="ChEBI" id="CHEBI:15377"/>
        <dbReference type="ChEBI" id="CHEBI:15378"/>
        <dbReference type="ChEBI" id="CHEBI:30616"/>
        <dbReference type="ChEBI" id="CHEBI:43474"/>
        <dbReference type="ChEBI" id="CHEBI:456216"/>
        <dbReference type="EC" id="5.6.2.3"/>
    </reaction>
</comment>
<keyword evidence="1" id="KW-0547">Nucleotide-binding</keyword>
<feature type="region of interest" description="Disordered" evidence="2">
    <location>
        <begin position="382"/>
        <end position="417"/>
    </location>
</feature>
<dbReference type="Proteomes" id="UP000059188">
    <property type="component" value="Unassembled WGS sequence"/>
</dbReference>
<dbReference type="PANTHER" id="PTHR47642:SF6">
    <property type="entry name" value="ATP-DEPENDENT DNA HELICASE"/>
    <property type="match status" value="1"/>
</dbReference>
<dbReference type="InterPro" id="IPR025476">
    <property type="entry name" value="Helitron_helicase-like"/>
</dbReference>
<organism evidence="6 7">
    <name type="scientific">Thanatephorus cucumeris (strain AG1-IB / isolate 7/3/14)</name>
    <name type="common">Lettuce bottom rot fungus</name>
    <name type="synonym">Rhizoctonia solani</name>
    <dbReference type="NCBI Taxonomy" id="1108050"/>
    <lineage>
        <taxon>Eukaryota</taxon>
        <taxon>Fungi</taxon>
        <taxon>Dikarya</taxon>
        <taxon>Basidiomycota</taxon>
        <taxon>Agaricomycotina</taxon>
        <taxon>Agaricomycetes</taxon>
        <taxon>Cantharellales</taxon>
        <taxon>Ceratobasidiaceae</taxon>
        <taxon>Rhizoctonia</taxon>
        <taxon>Rhizoctonia solani AG-1</taxon>
    </lineage>
</organism>
<dbReference type="Pfam" id="PF20209">
    <property type="entry name" value="DUF6570"/>
    <property type="match status" value="1"/>
</dbReference>
<evidence type="ECO:0000259" key="5">
    <source>
        <dbReference type="Pfam" id="PF20209"/>
    </source>
</evidence>
<comment type="cofactor">
    <cofactor evidence="1">
        <name>Mg(2+)</name>
        <dbReference type="ChEBI" id="CHEBI:18420"/>
    </cofactor>
</comment>
<keyword evidence="1" id="KW-0233">DNA recombination</keyword>
<feature type="domain" description="Helitron helicase-like" evidence="4">
    <location>
        <begin position="524"/>
        <end position="745"/>
    </location>
</feature>
<evidence type="ECO:0000313" key="7">
    <source>
        <dbReference type="Proteomes" id="UP000059188"/>
    </source>
</evidence>
<keyword evidence="7" id="KW-1185">Reference proteome</keyword>
<accession>A0A0B7FWE1</accession>
<reference evidence="6 7" key="1">
    <citation type="submission" date="2014-11" db="EMBL/GenBank/DDBJ databases">
        <authorList>
            <person name="Wibberg Daniel"/>
        </authorList>
    </citation>
    <scope>NUCLEOTIDE SEQUENCE [LARGE SCALE GENOMIC DNA]</scope>
    <source>
        <strain evidence="6">Rhizoctonia solani AG1-IB 7/3/14</strain>
    </source>
</reference>
<keyword evidence="1 6" id="KW-0347">Helicase</keyword>
<dbReference type="GO" id="GO:0000723">
    <property type="term" value="P:telomere maintenance"/>
    <property type="evidence" value="ECO:0007669"/>
    <property type="project" value="InterPro"/>
</dbReference>
<dbReference type="EC" id="5.6.2.3" evidence="1"/>
<dbReference type="Pfam" id="PF14214">
    <property type="entry name" value="Helitron_like_N"/>
    <property type="match status" value="1"/>
</dbReference>
<sequence length="1903" mass="213185">MSRERLTMEELLKPLTIQEIEAAALPYIIPKYRLRPRKALLAHIRELPTDVQERITELARSRSTTLGAQKRQLKTLRDERHRSKRSKHKAEMQPNNQLDHFLDLPTPEQQKDCRRAFLEATSNQALEQGVCASCSRLLFRSDLSHVNFLELKNRHVFEPNTPHPQHVLVNGMLLDHQHVNTSIGSILGWICRHCSSAQSLGKQPALSLANDMWIGDLPGILANLTLPERLLISLRFPQAYVVKLFPRGGHSSDHPSTLQTSLKGNVTTYHANVDAVQQMLQGELMPRRTTILPSLIAVTFIGRARLAKSQLKTLFRVRRKSVADALILLKTGTCHPGYINLDINYNVLESLPEDEIPEEILASVRWEKDEDVATQESAGYVPTNVDSAMGGGDSDTRCLHGNDDPQNNLTLLENLDPSSNDPDVIPLEYSGIAAADESLITPQEMMRSALEKLTPETQIQMTNEGGYVVRHGGFARDFGPALSASTEDARDEPNPSVYIFPHLFPYGVGGLEAKRKVPVSFVAHVRCLLQRHDFRFRKDSIFAFWALSLEQKRQALQAAQLTTSRKDFDRVCGAVGQLKSDDYRKAALDEERGLPTKDPKIALLKKTVRITMQKVMGSDASRALNRSKIWSTSLFLNPVNLWITLNFVDRHDPICQVFAGQNIDMDDLNRAVNISAQTRAINVAQDPFAATQFFFFLSKTVLRTLFGFSTDNRVGENGMGELGKGSAYFGAVEAQGRGSLHLHLMMWLANSPDADEITCKLQSPDFREKIKTYMRRNIRSHLDGLTKDALDSMEPESAIAWGRPPNPDSPNYDKEIALLEIQLVRAQQYHRCTPNTCLKYDKRKHRLVCKRNAPFELSPEDVVTETGEIRTKRTVDALNTWCPAIFYGGRCNNDIKFITNGAVARAIAWYITFYATKKQGTSYNQSAIIEKTHAFQVANTVENQDARERNRQFIFRCGMSLNREMEFSGQQAMAYLMGYGDTINSHTYVTIWWSSVVSALKQAFPELAPPSSQSDNNSISREDQLDVARIEFTQDGNVYLRSQIDDYRFRAAEFESSFFLDYFVNTYEERTRKQSATETEPSTLNEQTTRPARHGGRLPNTRARYQIGHPRVETHQRVLRTPGHRTLPNIVGPWFERSDNPSTRPLYCASVLAALKPWRKLTDLKDGFDSWDEALEDFLQVANPRQKSIRANMQYYYQCQQSATEAQDGDEAGASAAVGAEFEDEPEEIDLQEYINGIELDDAILSRSKQKEIEHAEKAAQIGLKIGIFGSSDIQVGAAWTVLQEPVTNCDGSQITEWTQALRQAALQHQQNNTSVTDGDIDIGEVDTLETELTGSLNDAPTVTYEGNVEPPADIDISGLSTEQLRAFEIVRNHYLSSKAGDKPKQLLMQIQGAGGTGKSLVISKITELFTRHGQESKLRKSAYTGIAATLIEGSTLHQLALLHLCGKVSKKTIERLRTIWEPVEYLIIDEISMVSKKILAEISQMISIGKQKEGENNSTVAFGGVNVIIAGDFHQFPPVIGGSGNGALYTPIGPTATNKMLIGRLIYEQFRTVVLLKKQFRVEDESWSGVLARARHGKCTAKDLTAIKGLILDPARDKNLLTQPGWSDAVLVTPRHTVRHRWNELASYNHCRSTGQPLFLSHAYDTHSDKPLDTKTRSLLRAQTFTGKAADGTPAKGDPGGLPDIIPVAIGMKVMVTYNIETELDVANGARGTVVRIIANDEPTSDSSHIRQLSRPPLCVLVKLWRTRIRKLGNLDEGVVPIVPIRTQFKLKLPNKRVLTIYREQLPLTPAYAFTDYRSQGQTIPYIIMDLATPPSDGLTPFNGYVTLSRSRAARTARLLRDFDEKLFTTPPDQSLLSEDERLEELDLRTANVTSIHSTRDLVSRVFERRNSGPGSDLAEAR</sequence>
<dbReference type="GO" id="GO:0016887">
    <property type="term" value="F:ATP hydrolysis activity"/>
    <property type="evidence" value="ECO:0007669"/>
    <property type="project" value="RHEA"/>
</dbReference>
<keyword evidence="1" id="KW-0227">DNA damage</keyword>
<dbReference type="InterPro" id="IPR046700">
    <property type="entry name" value="DUF6570"/>
</dbReference>
<keyword evidence="1" id="KW-0378">Hydrolase</keyword>
<keyword evidence="1" id="KW-0067">ATP-binding</keyword>
<dbReference type="Gene3D" id="3.40.50.300">
    <property type="entry name" value="P-loop containing nucleotide triphosphate hydrolases"/>
    <property type="match status" value="1"/>
</dbReference>
<dbReference type="STRING" id="1108050.A0A0B7FWE1"/>
<evidence type="ECO:0000256" key="2">
    <source>
        <dbReference type="SAM" id="MobiDB-lite"/>
    </source>
</evidence>
<dbReference type="InterPro" id="IPR010285">
    <property type="entry name" value="DNA_helicase_pif1-like_DEAD"/>
</dbReference>
<feature type="compositionally biased region" description="Basic and acidic residues" evidence="2">
    <location>
        <begin position="394"/>
        <end position="403"/>
    </location>
</feature>
<dbReference type="GO" id="GO:0005524">
    <property type="term" value="F:ATP binding"/>
    <property type="evidence" value="ECO:0007669"/>
    <property type="project" value="UniProtKB-KW"/>
</dbReference>
<feature type="compositionally biased region" description="Polar residues" evidence="2">
    <location>
        <begin position="404"/>
        <end position="417"/>
    </location>
</feature>
<feature type="compositionally biased region" description="Polar residues" evidence="2">
    <location>
        <begin position="1074"/>
        <end position="1090"/>
    </location>
</feature>
<feature type="domain" description="DNA helicase Pif1-like DEAD-box helicase" evidence="3">
    <location>
        <begin position="1360"/>
        <end position="1523"/>
    </location>
</feature>
<comment type="similarity">
    <text evidence="1">Belongs to the helicase family.</text>
</comment>
<dbReference type="GO" id="GO:0043139">
    <property type="term" value="F:5'-3' DNA helicase activity"/>
    <property type="evidence" value="ECO:0007669"/>
    <property type="project" value="UniProtKB-EC"/>
</dbReference>
<dbReference type="InterPro" id="IPR027417">
    <property type="entry name" value="P-loop_NTPase"/>
</dbReference>
<protein>
    <recommendedName>
        <fullName evidence="1">ATP-dependent DNA helicase</fullName>
        <ecNumber evidence="1">5.6.2.3</ecNumber>
    </recommendedName>
</protein>
<feature type="domain" description="DUF6570" evidence="5">
    <location>
        <begin position="201"/>
        <end position="348"/>
    </location>
</feature>
<dbReference type="Pfam" id="PF05970">
    <property type="entry name" value="PIF1"/>
    <property type="match status" value="1"/>
</dbReference>
<feature type="region of interest" description="Disordered" evidence="2">
    <location>
        <begin position="62"/>
        <end position="92"/>
    </location>
</feature>
<dbReference type="InterPro" id="IPR051055">
    <property type="entry name" value="PIF1_helicase"/>
</dbReference>
<name>A0A0B7FWE1_THACB</name>
<dbReference type="PANTHER" id="PTHR47642">
    <property type="entry name" value="ATP-DEPENDENT DNA HELICASE"/>
    <property type="match status" value="1"/>
</dbReference>
<dbReference type="GO" id="GO:0006281">
    <property type="term" value="P:DNA repair"/>
    <property type="evidence" value="ECO:0007669"/>
    <property type="project" value="UniProtKB-KW"/>
</dbReference>
<gene>
    <name evidence="6" type="ORF">RSOLAG1IB_10340</name>
</gene>
<evidence type="ECO:0000313" key="6">
    <source>
        <dbReference type="EMBL" id="CEL62276.1"/>
    </source>
</evidence>
<evidence type="ECO:0000256" key="1">
    <source>
        <dbReference type="RuleBase" id="RU363044"/>
    </source>
</evidence>
<dbReference type="OrthoDB" id="432234at2759"/>
<dbReference type="SUPFAM" id="SSF52540">
    <property type="entry name" value="P-loop containing nucleoside triphosphate hydrolases"/>
    <property type="match status" value="2"/>
</dbReference>
<dbReference type="GO" id="GO:0006310">
    <property type="term" value="P:DNA recombination"/>
    <property type="evidence" value="ECO:0007669"/>
    <property type="project" value="UniProtKB-KW"/>
</dbReference>
<evidence type="ECO:0000259" key="3">
    <source>
        <dbReference type="Pfam" id="PF05970"/>
    </source>
</evidence>
<proteinExistence type="inferred from homology"/>
<keyword evidence="1" id="KW-0234">DNA repair</keyword>
<feature type="region of interest" description="Disordered" evidence="2">
    <location>
        <begin position="1071"/>
        <end position="1100"/>
    </location>
</feature>